<feature type="region of interest" description="Disordered" evidence="1">
    <location>
        <begin position="1"/>
        <end position="40"/>
    </location>
</feature>
<dbReference type="EMBL" id="HBUE01342034">
    <property type="protein sequence ID" value="CAG6598994.1"/>
    <property type="molecule type" value="Transcribed_RNA"/>
</dbReference>
<evidence type="ECO:0000256" key="1">
    <source>
        <dbReference type="SAM" id="MobiDB-lite"/>
    </source>
</evidence>
<feature type="compositionally biased region" description="Basic and acidic residues" evidence="1">
    <location>
        <begin position="57"/>
        <end position="68"/>
    </location>
</feature>
<name>A0A8D8I713_CULPI</name>
<protein>
    <submittedName>
        <fullName evidence="2">(northern house mosquito) hypothetical protein</fullName>
    </submittedName>
</protein>
<dbReference type="AlphaFoldDB" id="A0A8D8I713"/>
<proteinExistence type="predicted"/>
<feature type="compositionally biased region" description="Low complexity" evidence="1">
    <location>
        <begin position="71"/>
        <end position="81"/>
    </location>
</feature>
<organism evidence="2">
    <name type="scientific">Culex pipiens</name>
    <name type="common">House mosquito</name>
    <dbReference type="NCBI Taxonomy" id="7175"/>
    <lineage>
        <taxon>Eukaryota</taxon>
        <taxon>Metazoa</taxon>
        <taxon>Ecdysozoa</taxon>
        <taxon>Arthropoda</taxon>
        <taxon>Hexapoda</taxon>
        <taxon>Insecta</taxon>
        <taxon>Pterygota</taxon>
        <taxon>Neoptera</taxon>
        <taxon>Endopterygota</taxon>
        <taxon>Diptera</taxon>
        <taxon>Nematocera</taxon>
        <taxon>Culicoidea</taxon>
        <taxon>Culicidae</taxon>
        <taxon>Culicinae</taxon>
        <taxon>Culicini</taxon>
        <taxon>Culex</taxon>
        <taxon>Culex</taxon>
    </lineage>
</organism>
<evidence type="ECO:0000313" key="2">
    <source>
        <dbReference type="EMBL" id="CAG6546811.1"/>
    </source>
</evidence>
<accession>A0A8D8I713</accession>
<sequence length="122" mass="13472">MEHPPNLSISTLPALTSTSPAVTAYESTGTHRANPTERSFPTKLFWTASLSTVASTERSRTKPGDPKSKTCKPSSPKPSTTEFHPTPTTPYESQRSRVPNVRERWQVLRARCHRQPPTTSAA</sequence>
<dbReference type="EMBL" id="HBUE01235121">
    <property type="protein sequence ID" value="CAG6546811.1"/>
    <property type="molecule type" value="Transcribed_RNA"/>
</dbReference>
<reference evidence="2" key="1">
    <citation type="submission" date="2021-05" db="EMBL/GenBank/DDBJ databases">
        <authorList>
            <person name="Alioto T."/>
            <person name="Alioto T."/>
            <person name="Gomez Garrido J."/>
        </authorList>
    </citation>
    <scope>NUCLEOTIDE SEQUENCE</scope>
</reference>
<feature type="compositionally biased region" description="Polar residues" evidence="1">
    <location>
        <begin position="7"/>
        <end position="39"/>
    </location>
</feature>
<feature type="region of interest" description="Disordered" evidence="1">
    <location>
        <begin position="52"/>
        <end position="122"/>
    </location>
</feature>